<keyword evidence="9" id="KW-1185">Reference proteome</keyword>
<evidence type="ECO:0000313" key="9">
    <source>
        <dbReference type="Proteomes" id="UP000184300"/>
    </source>
</evidence>
<evidence type="ECO:0000256" key="4">
    <source>
        <dbReference type="ARBA" id="ARBA00022692"/>
    </source>
</evidence>
<evidence type="ECO:0000256" key="7">
    <source>
        <dbReference type="SAM" id="Phobius"/>
    </source>
</evidence>
<feature type="transmembrane region" description="Helical" evidence="7">
    <location>
        <begin position="171"/>
        <end position="193"/>
    </location>
</feature>
<accession>A0A1L9VJF3</accession>
<dbReference type="GeneID" id="34456963"/>
<evidence type="ECO:0000256" key="6">
    <source>
        <dbReference type="ARBA" id="ARBA00023136"/>
    </source>
</evidence>
<dbReference type="SUPFAM" id="SSF103473">
    <property type="entry name" value="MFS general substrate transporter"/>
    <property type="match status" value="1"/>
</dbReference>
<dbReference type="Gene3D" id="1.20.1250.20">
    <property type="entry name" value="MFS general substrate transporter like domains"/>
    <property type="match status" value="1"/>
</dbReference>
<evidence type="ECO:0000256" key="5">
    <source>
        <dbReference type="ARBA" id="ARBA00022989"/>
    </source>
</evidence>
<dbReference type="InterPro" id="IPR052599">
    <property type="entry name" value="SLC43A_AATransporter"/>
</dbReference>
<evidence type="ECO:0000313" key="8">
    <source>
        <dbReference type="EMBL" id="OJJ84022.1"/>
    </source>
</evidence>
<comment type="similarity">
    <text evidence="2">Belongs to the SLC43A transporter (TC 2.A.1.44) family.</text>
</comment>
<dbReference type="InterPro" id="IPR036259">
    <property type="entry name" value="MFS_trans_sf"/>
</dbReference>
<dbReference type="GO" id="GO:0000329">
    <property type="term" value="C:fungal-type vacuole membrane"/>
    <property type="evidence" value="ECO:0007669"/>
    <property type="project" value="TreeGrafter"/>
</dbReference>
<dbReference type="PANTHER" id="PTHR20772:SF2">
    <property type="entry name" value="PROTEIN FMP42"/>
    <property type="match status" value="1"/>
</dbReference>
<evidence type="ECO:0008006" key="10">
    <source>
        <dbReference type="Google" id="ProtNLM"/>
    </source>
</evidence>
<dbReference type="OrthoDB" id="330047at2759"/>
<feature type="transmembrane region" description="Helical" evidence="7">
    <location>
        <begin position="449"/>
        <end position="470"/>
    </location>
</feature>
<gene>
    <name evidence="8" type="ORF">ASPGLDRAFT_127108</name>
</gene>
<dbReference type="PANTHER" id="PTHR20772">
    <property type="entry name" value="PROTEIN FMP42"/>
    <property type="match status" value="1"/>
</dbReference>
<feature type="transmembrane region" description="Helical" evidence="7">
    <location>
        <begin position="139"/>
        <end position="159"/>
    </location>
</feature>
<dbReference type="Proteomes" id="UP000184300">
    <property type="component" value="Unassembled WGS sequence"/>
</dbReference>
<feature type="transmembrane region" description="Helical" evidence="7">
    <location>
        <begin position="326"/>
        <end position="347"/>
    </location>
</feature>
<keyword evidence="3" id="KW-0813">Transport</keyword>
<feature type="transmembrane region" description="Helical" evidence="7">
    <location>
        <begin position="407"/>
        <end position="428"/>
    </location>
</feature>
<organism evidence="8 9">
    <name type="scientific">Aspergillus glaucus CBS 516.65</name>
    <dbReference type="NCBI Taxonomy" id="1160497"/>
    <lineage>
        <taxon>Eukaryota</taxon>
        <taxon>Fungi</taxon>
        <taxon>Dikarya</taxon>
        <taxon>Ascomycota</taxon>
        <taxon>Pezizomycotina</taxon>
        <taxon>Eurotiomycetes</taxon>
        <taxon>Eurotiomycetidae</taxon>
        <taxon>Eurotiales</taxon>
        <taxon>Aspergillaceae</taxon>
        <taxon>Aspergillus</taxon>
        <taxon>Aspergillus subgen. Aspergillus</taxon>
    </lineage>
</organism>
<evidence type="ECO:0000256" key="3">
    <source>
        <dbReference type="ARBA" id="ARBA00022448"/>
    </source>
</evidence>
<evidence type="ECO:0000256" key="1">
    <source>
        <dbReference type="ARBA" id="ARBA00004141"/>
    </source>
</evidence>
<keyword evidence="6 7" id="KW-0472">Membrane</keyword>
<evidence type="ECO:0000256" key="2">
    <source>
        <dbReference type="ARBA" id="ARBA00006595"/>
    </source>
</evidence>
<comment type="subcellular location">
    <subcellularLocation>
        <location evidence="1">Membrane</location>
        <topology evidence="1">Multi-pass membrane protein</topology>
    </subcellularLocation>
</comment>
<protein>
    <recommendedName>
        <fullName evidence="10">Major facilitator superfamily (MFS) profile domain-containing protein</fullName>
    </recommendedName>
</protein>
<feature type="transmembrane region" description="Helical" evidence="7">
    <location>
        <begin position="84"/>
        <end position="103"/>
    </location>
</feature>
<feature type="transmembrane region" description="Helical" evidence="7">
    <location>
        <begin position="482"/>
        <end position="505"/>
    </location>
</feature>
<reference evidence="9" key="1">
    <citation type="journal article" date="2017" name="Genome Biol.">
        <title>Comparative genomics reveals high biological diversity and specific adaptations in the industrially and medically important fungal genus Aspergillus.</title>
        <authorList>
            <person name="de Vries R.P."/>
            <person name="Riley R."/>
            <person name="Wiebenga A."/>
            <person name="Aguilar-Osorio G."/>
            <person name="Amillis S."/>
            <person name="Uchima C.A."/>
            <person name="Anderluh G."/>
            <person name="Asadollahi M."/>
            <person name="Askin M."/>
            <person name="Barry K."/>
            <person name="Battaglia E."/>
            <person name="Bayram O."/>
            <person name="Benocci T."/>
            <person name="Braus-Stromeyer S.A."/>
            <person name="Caldana C."/>
            <person name="Canovas D."/>
            <person name="Cerqueira G.C."/>
            <person name="Chen F."/>
            <person name="Chen W."/>
            <person name="Choi C."/>
            <person name="Clum A."/>
            <person name="Dos Santos R.A."/>
            <person name="Damasio A.R."/>
            <person name="Diallinas G."/>
            <person name="Emri T."/>
            <person name="Fekete E."/>
            <person name="Flipphi M."/>
            <person name="Freyberg S."/>
            <person name="Gallo A."/>
            <person name="Gournas C."/>
            <person name="Habgood R."/>
            <person name="Hainaut M."/>
            <person name="Harispe M.L."/>
            <person name="Henrissat B."/>
            <person name="Hilden K.S."/>
            <person name="Hope R."/>
            <person name="Hossain A."/>
            <person name="Karabika E."/>
            <person name="Karaffa L."/>
            <person name="Karanyi Z."/>
            <person name="Krasevec N."/>
            <person name="Kuo A."/>
            <person name="Kusch H."/>
            <person name="LaButti K."/>
            <person name="Lagendijk E.L."/>
            <person name="Lapidus A."/>
            <person name="Levasseur A."/>
            <person name="Lindquist E."/>
            <person name="Lipzen A."/>
            <person name="Logrieco A.F."/>
            <person name="MacCabe A."/>
            <person name="Maekelae M.R."/>
            <person name="Malavazi I."/>
            <person name="Melin P."/>
            <person name="Meyer V."/>
            <person name="Mielnichuk N."/>
            <person name="Miskei M."/>
            <person name="Molnar A.P."/>
            <person name="Mule G."/>
            <person name="Ngan C.Y."/>
            <person name="Orejas M."/>
            <person name="Orosz E."/>
            <person name="Ouedraogo J.P."/>
            <person name="Overkamp K.M."/>
            <person name="Park H.-S."/>
            <person name="Perrone G."/>
            <person name="Piumi F."/>
            <person name="Punt P.J."/>
            <person name="Ram A.F."/>
            <person name="Ramon A."/>
            <person name="Rauscher S."/>
            <person name="Record E."/>
            <person name="Riano-Pachon D.M."/>
            <person name="Robert V."/>
            <person name="Roehrig J."/>
            <person name="Ruller R."/>
            <person name="Salamov A."/>
            <person name="Salih N.S."/>
            <person name="Samson R.A."/>
            <person name="Sandor E."/>
            <person name="Sanguinetti M."/>
            <person name="Schuetze T."/>
            <person name="Sepcic K."/>
            <person name="Shelest E."/>
            <person name="Sherlock G."/>
            <person name="Sophianopoulou V."/>
            <person name="Squina F.M."/>
            <person name="Sun H."/>
            <person name="Susca A."/>
            <person name="Todd R.B."/>
            <person name="Tsang A."/>
            <person name="Unkles S.E."/>
            <person name="van de Wiele N."/>
            <person name="van Rossen-Uffink D."/>
            <person name="Oliveira J.V."/>
            <person name="Vesth T.C."/>
            <person name="Visser J."/>
            <person name="Yu J.-H."/>
            <person name="Zhou M."/>
            <person name="Andersen M.R."/>
            <person name="Archer D.B."/>
            <person name="Baker S.E."/>
            <person name="Benoit I."/>
            <person name="Brakhage A.A."/>
            <person name="Braus G.H."/>
            <person name="Fischer R."/>
            <person name="Frisvad J.C."/>
            <person name="Goldman G.H."/>
            <person name="Houbraken J."/>
            <person name="Oakley B."/>
            <person name="Pocsi I."/>
            <person name="Scazzocchio C."/>
            <person name="Seiboth B."/>
            <person name="vanKuyk P.A."/>
            <person name="Wortman J."/>
            <person name="Dyer P.S."/>
            <person name="Grigoriev I.V."/>
        </authorList>
    </citation>
    <scope>NUCLEOTIDE SEQUENCE [LARGE SCALE GENOMIC DNA]</scope>
    <source>
        <strain evidence="9">CBS 516.65</strain>
    </source>
</reference>
<dbReference type="AlphaFoldDB" id="A0A1L9VJF3"/>
<dbReference type="RefSeq" id="XP_022400720.1">
    <property type="nucleotide sequence ID" value="XM_022540702.1"/>
</dbReference>
<dbReference type="EMBL" id="KV878898">
    <property type="protein sequence ID" value="OJJ84022.1"/>
    <property type="molecule type" value="Genomic_DNA"/>
</dbReference>
<dbReference type="VEuPathDB" id="FungiDB:ASPGLDRAFT_127108"/>
<feature type="transmembrane region" description="Helical" evidence="7">
    <location>
        <begin position="109"/>
        <end position="132"/>
    </location>
</feature>
<feature type="transmembrane region" description="Helical" evidence="7">
    <location>
        <begin position="205"/>
        <end position="226"/>
    </location>
</feature>
<dbReference type="STRING" id="1160497.A0A1L9VJF3"/>
<feature type="transmembrane region" description="Helical" evidence="7">
    <location>
        <begin position="368"/>
        <end position="387"/>
    </location>
</feature>
<feature type="transmembrane region" description="Helical" evidence="7">
    <location>
        <begin position="28"/>
        <end position="51"/>
    </location>
</feature>
<keyword evidence="4 7" id="KW-0812">Transmembrane</keyword>
<name>A0A1L9VJF3_ASPGL</name>
<proteinExistence type="inferred from homology"/>
<keyword evidence="5 7" id="KW-1133">Transmembrane helix</keyword>
<sequence length="543" mass="59831">MESEDLPLDEPGLPNTTGAWEVDRHNRIAQVCIAVLSCFLSGGIIFGFAAIKPILIKEGVYQDLCSQHEISQGVSVCYGQEIRLNLMFTTAAITTNLSALPIGTILDTYGPRVCGLIGSCLLTIGSLFFVFGRYIPFDAYITGYLSLALAGPFIYISSFHLSNTFPTRSGLILAMLTGTYDASTAVFLAFNLINEYTDGFSTRHFFLIYLVIPLSILATQVTVMPATSYKTVGELVLQAEAHMATEANQTVHEASHHREIIIKIHSFLTFPNSTHRITSSIRRHTTHLPQNQNNHLPQTQNHKDKDPIRGTLHNLPAHAQILSPYFILYTLSTALATLRINYFLATIHHQYTSLLHSPALASHITKTFTILLPVGGILVAPLTGTILDTFPTTSITLILVIAGTSMGIMNCIPSLPAAYITTALMTLYRPFFYASISDYAARVFGFRNFGTVYGLVIFISGVVGFAQAGLDTLAWKKENGVIVVNWVFTGVVGVLGVLWMGVIWWRVRCIIERMDLESVEERERAPLLVDSVTENQYESTGNP</sequence>